<dbReference type="PANTHER" id="PTHR22683:SF1">
    <property type="entry name" value="TYPE VII SECRETION SYSTEM PROTEIN ESSC"/>
    <property type="match status" value="1"/>
</dbReference>
<sequence length="616" mass="70601">MDNLITNYYPNNNLPVTAILYQQDSNFNGVEAHFAFFKVNAHFDSEKLLNFKQQVGAELLVGIVTNKDEMNDDSVEVADKIMWCEPDDVDILVGTINHVTSNENFINIDKNDFLICFENTNTARFISYRTTNDNFNDLSRYANKFQVVADLSPKYEALIMHISATDNFDFGNQEKISKAMETFITEQSSIFYGISFTAKDNRCDIATFAFWSDDTRPKVLPTQLQNQLSLAEEPLAINLLSLLASKPSTFDNNAIHLFMGYQYPKQATYLKLTKAPHLLMTDSSKDTTNKMLHTLMVSILVQYSLEQVRLMLIDSEKPVFTDYQNLPHLIAPISNRENATRNLAWCQLEMERRYQLMGLTKTRNLTAFNQKMEKANEFSKLLARYRVSDNLNIDREQIAALLQPLPRIVIIISELKELISHDTLFNEKMIINIAQKSCAAGIHLILLTNQPTYDVITELLRANILTRLSFKVNTIADSRTILDNLDAELLTEEDILFIRSDSSEPKYLQPIFATQFEINQACEKWQVDAKQNYVNTQSQEINELIESYMQEIPKELYNPSQPDPLYDEVISFIRDAGNVSTSSVQRRFSIGYNRAARLIDRMESEGIVSSVNKIGR</sequence>
<evidence type="ECO:0000256" key="2">
    <source>
        <dbReference type="ARBA" id="ARBA00022741"/>
    </source>
</evidence>
<dbReference type="Gene3D" id="3.40.50.300">
    <property type="entry name" value="P-loop containing nucleotide triphosphate hydrolases"/>
    <property type="match status" value="1"/>
</dbReference>
<accession>A0AA91J8M5</accession>
<dbReference type="InterPro" id="IPR027417">
    <property type="entry name" value="P-loop_NTPase"/>
</dbReference>
<evidence type="ECO:0000256" key="4">
    <source>
        <dbReference type="PROSITE-ProRule" id="PRU00289"/>
    </source>
</evidence>
<dbReference type="PANTHER" id="PTHR22683">
    <property type="entry name" value="SPORULATION PROTEIN RELATED"/>
    <property type="match status" value="1"/>
</dbReference>
<dbReference type="SMART" id="SM00843">
    <property type="entry name" value="Ftsk_gamma"/>
    <property type="match status" value="1"/>
</dbReference>
<dbReference type="EMBL" id="LZMT01000040">
    <property type="protein sequence ID" value="OBX61631.1"/>
    <property type="molecule type" value="Genomic_DNA"/>
</dbReference>
<gene>
    <name evidence="6" type="ORF">A9299_11640</name>
</gene>
<dbReference type="SUPFAM" id="SSF46785">
    <property type="entry name" value="Winged helix' DNA-binding domain"/>
    <property type="match status" value="1"/>
</dbReference>
<proteinExistence type="predicted"/>
<organism evidence="6">
    <name type="scientific">Faucicola osloensis</name>
    <name type="common">Moraxella osloensis</name>
    <dbReference type="NCBI Taxonomy" id="34062"/>
    <lineage>
        <taxon>Bacteria</taxon>
        <taxon>Pseudomonadati</taxon>
        <taxon>Pseudomonadota</taxon>
        <taxon>Gammaproteobacteria</taxon>
        <taxon>Moraxellales</taxon>
        <taxon>Moraxellaceae</taxon>
        <taxon>Faucicola</taxon>
    </lineage>
</organism>
<dbReference type="GO" id="GO:0005524">
    <property type="term" value="F:ATP binding"/>
    <property type="evidence" value="ECO:0007669"/>
    <property type="project" value="UniProtKB-UniRule"/>
</dbReference>
<evidence type="ECO:0000256" key="1">
    <source>
        <dbReference type="ARBA" id="ARBA00020887"/>
    </source>
</evidence>
<dbReference type="PROSITE" id="PS50901">
    <property type="entry name" value="FTSK"/>
    <property type="match status" value="1"/>
</dbReference>
<evidence type="ECO:0000259" key="5">
    <source>
        <dbReference type="PROSITE" id="PS50901"/>
    </source>
</evidence>
<name>A0AA91J8M5_FAUOS</name>
<keyword evidence="3 4" id="KW-0067">ATP-binding</keyword>
<dbReference type="InterPro" id="IPR036388">
    <property type="entry name" value="WH-like_DNA-bd_sf"/>
</dbReference>
<reference evidence="6" key="1">
    <citation type="submission" date="2016-06" db="EMBL/GenBank/DDBJ databases">
        <title>Draft genome of Moraxella osloensis CCUG 67237.</title>
        <authorList>
            <person name="Salva-Serra F."/>
            <person name="Engstrom-Jakobsson H."/>
            <person name="Thorell K."/>
            <person name="Gonzales-Siles L."/>
            <person name="Karlsson R."/>
            <person name="Boulund F."/>
            <person name="Engstrand L."/>
            <person name="Kristiansson E."/>
            <person name="Moore E."/>
        </authorList>
    </citation>
    <scope>NUCLEOTIDE SEQUENCE [LARGE SCALE GENOMIC DNA]</scope>
    <source>
        <strain evidence="6">CCUG 67237</strain>
    </source>
</reference>
<protein>
    <recommendedName>
        <fullName evidence="1">DNA translocase FtsK</fullName>
    </recommendedName>
</protein>
<dbReference type="GO" id="GO:0003677">
    <property type="term" value="F:DNA binding"/>
    <property type="evidence" value="ECO:0007669"/>
    <property type="project" value="InterPro"/>
</dbReference>
<dbReference type="Pfam" id="PF01580">
    <property type="entry name" value="FtsK_SpoIIIE"/>
    <property type="match status" value="1"/>
</dbReference>
<evidence type="ECO:0000256" key="3">
    <source>
        <dbReference type="ARBA" id="ARBA00022840"/>
    </source>
</evidence>
<dbReference type="InterPro" id="IPR050206">
    <property type="entry name" value="FtsK/SpoIIIE/SftA"/>
</dbReference>
<dbReference type="Gene3D" id="1.10.10.10">
    <property type="entry name" value="Winged helix-like DNA-binding domain superfamily/Winged helix DNA-binding domain"/>
    <property type="match status" value="1"/>
</dbReference>
<dbReference type="InterPro" id="IPR036390">
    <property type="entry name" value="WH_DNA-bd_sf"/>
</dbReference>
<feature type="binding site" evidence="4">
    <location>
        <begin position="282"/>
        <end position="289"/>
    </location>
    <ligand>
        <name>ATP</name>
        <dbReference type="ChEBI" id="CHEBI:30616"/>
    </ligand>
</feature>
<feature type="domain" description="FtsK" evidence="5">
    <location>
        <begin position="265"/>
        <end position="479"/>
    </location>
</feature>
<evidence type="ECO:0000313" key="6">
    <source>
        <dbReference type="EMBL" id="OBX61631.1"/>
    </source>
</evidence>
<keyword evidence="2 4" id="KW-0547">Nucleotide-binding</keyword>
<comment type="caution">
    <text evidence="6">The sequence shown here is derived from an EMBL/GenBank/DDBJ whole genome shotgun (WGS) entry which is preliminary data.</text>
</comment>
<dbReference type="Pfam" id="PF09397">
    <property type="entry name" value="FtsK_gamma"/>
    <property type="match status" value="1"/>
</dbReference>
<dbReference type="InterPro" id="IPR002543">
    <property type="entry name" value="FtsK_dom"/>
</dbReference>
<dbReference type="AlphaFoldDB" id="A0AA91J8M5"/>
<dbReference type="InterPro" id="IPR018541">
    <property type="entry name" value="Ftsk_gamma"/>
</dbReference>